<keyword evidence="1" id="KW-0843">Virulence</keyword>
<evidence type="ECO:0000256" key="1">
    <source>
        <dbReference type="ARBA" id="ARBA00023026"/>
    </source>
</evidence>
<comment type="caution">
    <text evidence="3">The sequence shown here is derived from an EMBL/GenBank/DDBJ whole genome shotgun (WGS) entry which is preliminary data.</text>
</comment>
<sequence>MEGTSAIIEVTLSLLPSKDNSAVLKSEYLNLAKNRSEMTPDKNGWVLPVTFLDPEGRLGAFSNVVLDLICKYLLDNPEKFEIIFAEINFAKSGSPAWAIPKKSAYSYLDSGYLCILSVCSDKDISKLPLDIDVSGISLGVSSFYVMSSELMLKNLILPGLIELYQNCSPDQFFFRENELLNKNELRMHEIKSGAIYYTPIVYKEQNISAVEGSRINVYYNGDCDMYVGITMYWKGSVKMNTSLDTNGSILFTQQGRSFSHNVDIPWYLKWLSPIVGLIVTIVVEIISNDLINSIESKSSSIKADSMNTVTWCNDSATVKSVILNESLILEY</sequence>
<reference evidence="3 4" key="1">
    <citation type="submission" date="2020-07" db="EMBL/GenBank/DDBJ databases">
        <title>Genomic Encyclopedia of Type Strains, Phase IV (KMG-V): Genome sequencing to study the core and pangenomes of soil and plant-associated prokaryotes.</title>
        <authorList>
            <person name="Whitman W."/>
        </authorList>
    </citation>
    <scope>NUCLEOTIDE SEQUENCE [LARGE SCALE GENOMIC DNA]</scope>
    <source>
        <strain evidence="3 4">C13</strain>
    </source>
</reference>
<feature type="domain" description="Protein OrfX2/OrfX3/P47" evidence="2">
    <location>
        <begin position="2"/>
        <end position="282"/>
    </location>
</feature>
<name>A0A7J9PLF4_METMI</name>
<proteinExistence type="predicted"/>
<evidence type="ECO:0000313" key="4">
    <source>
        <dbReference type="Proteomes" id="UP000567099"/>
    </source>
</evidence>
<accession>A0A7J9PLF4</accession>
<dbReference type="InterPro" id="IPR010567">
    <property type="entry name" value="OrfX2/OrfX3/P47"/>
</dbReference>
<dbReference type="AlphaFoldDB" id="A0A7J9PLF4"/>
<dbReference type="Pfam" id="PF06597">
    <property type="entry name" value="Clostridium_P47"/>
    <property type="match status" value="1"/>
</dbReference>
<dbReference type="EMBL" id="JACDUO010000001">
    <property type="protein sequence ID" value="MBA2864045.1"/>
    <property type="molecule type" value="Genomic_DNA"/>
</dbReference>
<dbReference type="Proteomes" id="UP000567099">
    <property type="component" value="Unassembled WGS sequence"/>
</dbReference>
<evidence type="ECO:0000313" key="3">
    <source>
        <dbReference type="EMBL" id="MBA2864045.1"/>
    </source>
</evidence>
<organism evidence="3 4">
    <name type="scientific">Methanococcus maripaludis</name>
    <name type="common">Methanococcus deltae</name>
    <dbReference type="NCBI Taxonomy" id="39152"/>
    <lineage>
        <taxon>Archaea</taxon>
        <taxon>Methanobacteriati</taxon>
        <taxon>Methanobacteriota</taxon>
        <taxon>Methanomada group</taxon>
        <taxon>Methanococci</taxon>
        <taxon>Methanococcales</taxon>
        <taxon>Methanococcaceae</taxon>
        <taxon>Methanococcus</taxon>
    </lineage>
</organism>
<gene>
    <name evidence="3" type="ORF">HNP94_001045</name>
</gene>
<evidence type="ECO:0000259" key="2">
    <source>
        <dbReference type="Pfam" id="PF06597"/>
    </source>
</evidence>
<protein>
    <recommendedName>
        <fullName evidence="2">Protein OrfX2/OrfX3/P47 domain-containing protein</fullName>
    </recommendedName>
</protein>